<evidence type="ECO:0000313" key="13">
    <source>
        <dbReference type="Proteomes" id="UP000594260"/>
    </source>
</evidence>
<dbReference type="GO" id="GO:0005634">
    <property type="term" value="C:nucleus"/>
    <property type="evidence" value="ECO:0007669"/>
    <property type="project" value="UniProtKB-SubCell"/>
</dbReference>
<evidence type="ECO:0000256" key="9">
    <source>
        <dbReference type="PROSITE-ProRule" id="PRU00042"/>
    </source>
</evidence>
<dbReference type="GO" id="GO:0000978">
    <property type="term" value="F:RNA polymerase II cis-regulatory region sequence-specific DNA binding"/>
    <property type="evidence" value="ECO:0007669"/>
    <property type="project" value="TreeGrafter"/>
</dbReference>
<dbReference type="AlphaFoldDB" id="A0A7M7JNL9"/>
<feature type="region of interest" description="Disordered" evidence="10">
    <location>
        <begin position="38"/>
        <end position="57"/>
    </location>
</feature>
<organism evidence="12 13">
    <name type="scientific">Varroa destructor</name>
    <name type="common">Honeybee mite</name>
    <dbReference type="NCBI Taxonomy" id="109461"/>
    <lineage>
        <taxon>Eukaryota</taxon>
        <taxon>Metazoa</taxon>
        <taxon>Ecdysozoa</taxon>
        <taxon>Arthropoda</taxon>
        <taxon>Chelicerata</taxon>
        <taxon>Arachnida</taxon>
        <taxon>Acari</taxon>
        <taxon>Parasitiformes</taxon>
        <taxon>Mesostigmata</taxon>
        <taxon>Gamasina</taxon>
        <taxon>Dermanyssoidea</taxon>
        <taxon>Varroidae</taxon>
        <taxon>Varroa</taxon>
    </lineage>
</organism>
<keyword evidence="2" id="KW-0479">Metal-binding</keyword>
<feature type="domain" description="C2H2-type" evidence="11">
    <location>
        <begin position="239"/>
        <end position="262"/>
    </location>
</feature>
<keyword evidence="6" id="KW-0238">DNA-binding</keyword>
<feature type="compositionally biased region" description="Low complexity" evidence="10">
    <location>
        <begin position="38"/>
        <end position="51"/>
    </location>
</feature>
<feature type="region of interest" description="Disordered" evidence="10">
    <location>
        <begin position="180"/>
        <end position="202"/>
    </location>
</feature>
<dbReference type="GO" id="GO:0000981">
    <property type="term" value="F:DNA-binding transcription factor activity, RNA polymerase II-specific"/>
    <property type="evidence" value="ECO:0007669"/>
    <property type="project" value="TreeGrafter"/>
</dbReference>
<reference evidence="12" key="1">
    <citation type="submission" date="2021-01" db="UniProtKB">
        <authorList>
            <consortium name="EnsemblMetazoa"/>
        </authorList>
    </citation>
    <scope>IDENTIFICATION</scope>
</reference>
<dbReference type="FunFam" id="3.30.160.60:FF:000110">
    <property type="entry name" value="Zinc finger protein-like"/>
    <property type="match status" value="1"/>
</dbReference>
<dbReference type="InParanoid" id="A0A7M7JNL9"/>
<evidence type="ECO:0000256" key="10">
    <source>
        <dbReference type="SAM" id="MobiDB-lite"/>
    </source>
</evidence>
<dbReference type="Pfam" id="PF00096">
    <property type="entry name" value="zf-C2H2"/>
    <property type="match status" value="5"/>
</dbReference>
<evidence type="ECO:0000256" key="2">
    <source>
        <dbReference type="ARBA" id="ARBA00022723"/>
    </source>
</evidence>
<accession>A0A7M7JNL9</accession>
<feature type="domain" description="C2H2-type" evidence="11">
    <location>
        <begin position="209"/>
        <end position="232"/>
    </location>
</feature>
<dbReference type="PROSITE" id="PS00028">
    <property type="entry name" value="ZINC_FINGER_C2H2_1"/>
    <property type="match status" value="4"/>
</dbReference>
<evidence type="ECO:0000256" key="7">
    <source>
        <dbReference type="ARBA" id="ARBA00023242"/>
    </source>
</evidence>
<proteinExistence type="inferred from homology"/>
<evidence type="ECO:0000256" key="6">
    <source>
        <dbReference type="ARBA" id="ARBA00023125"/>
    </source>
</evidence>
<sequence length="368" mass="40641">MPKAFLIKKKHDAKLASALSGVKRPWTEDLVEELRAPLSVSPVPSVSPSLSENNATVPDFSVPYDLSMKKRRTSTSDAECSPVSSPMRTPSPSGYSLPSPPSPPTVVDPHHPWPQGFLPYPALPSLPIYYAPRFVPRVIQSDAVVPTWAAQSQLTECHTRKSVIQPTPTEKVLREEVVSCPDRHSPPHNLPQQQQATSPVPTSGTTVKFECEDCHKSYSTYSGLSKHRQQHACAGQQEFSCKFCGKRYTSMGALKMHIRTHTLPCKCDICGKAFSRPWLLQGHIRTHTGEKPFQCDVCDRAFADRSNLRAHLQTHANVKKYHCDACNKSFSRASLLQKHHEAGCNDCVSPASPVAPVPIRPALQAIQC</sequence>
<dbReference type="SMART" id="SM00355">
    <property type="entry name" value="ZnF_C2H2"/>
    <property type="match status" value="5"/>
</dbReference>
<dbReference type="PANTHER" id="PTHR24388:SF54">
    <property type="entry name" value="PROTEIN ESCARGOT"/>
    <property type="match status" value="1"/>
</dbReference>
<dbReference type="SUPFAM" id="SSF57667">
    <property type="entry name" value="beta-beta-alpha zinc fingers"/>
    <property type="match status" value="3"/>
</dbReference>
<dbReference type="FunFam" id="3.30.160.60:FF:000043">
    <property type="entry name" value="Scratch family zinc finger 2"/>
    <property type="match status" value="1"/>
</dbReference>
<keyword evidence="7" id="KW-0539">Nucleus</keyword>
<comment type="subcellular location">
    <subcellularLocation>
        <location evidence="1">Nucleus</location>
    </subcellularLocation>
</comment>
<keyword evidence="4 9" id="KW-0863">Zinc-finger</keyword>
<dbReference type="Gene3D" id="3.30.160.60">
    <property type="entry name" value="Classic Zinc Finger"/>
    <property type="match status" value="4"/>
</dbReference>
<protein>
    <recommendedName>
        <fullName evidence="11">C2H2-type domain-containing protein</fullName>
    </recommendedName>
</protein>
<evidence type="ECO:0000256" key="5">
    <source>
        <dbReference type="ARBA" id="ARBA00022833"/>
    </source>
</evidence>
<dbReference type="PROSITE" id="PS50157">
    <property type="entry name" value="ZINC_FINGER_C2H2_2"/>
    <property type="match status" value="5"/>
</dbReference>
<dbReference type="InterPro" id="IPR050527">
    <property type="entry name" value="Snail/Krueppel_Znf"/>
</dbReference>
<dbReference type="InterPro" id="IPR013087">
    <property type="entry name" value="Znf_C2H2_type"/>
</dbReference>
<dbReference type="InterPro" id="IPR036236">
    <property type="entry name" value="Znf_C2H2_sf"/>
</dbReference>
<keyword evidence="3" id="KW-0677">Repeat</keyword>
<evidence type="ECO:0000259" key="11">
    <source>
        <dbReference type="PROSITE" id="PS50157"/>
    </source>
</evidence>
<keyword evidence="13" id="KW-1185">Reference proteome</keyword>
<keyword evidence="5" id="KW-0862">Zinc</keyword>
<dbReference type="GeneID" id="111245666"/>
<evidence type="ECO:0000313" key="12">
    <source>
        <dbReference type="EnsemblMetazoa" id="XP_022650046"/>
    </source>
</evidence>
<dbReference type="Proteomes" id="UP000594260">
    <property type="component" value="Unplaced"/>
</dbReference>
<dbReference type="RefSeq" id="XP_022650046.1">
    <property type="nucleotide sequence ID" value="XM_022794311.1"/>
</dbReference>
<feature type="domain" description="C2H2-type" evidence="11">
    <location>
        <begin position="321"/>
        <end position="350"/>
    </location>
</feature>
<dbReference type="OrthoDB" id="5428132at2759"/>
<dbReference type="OMA" id="NTWLEMQ"/>
<feature type="domain" description="C2H2-type" evidence="11">
    <location>
        <begin position="265"/>
        <end position="292"/>
    </location>
</feature>
<evidence type="ECO:0000256" key="8">
    <source>
        <dbReference type="ARBA" id="ARBA00037948"/>
    </source>
</evidence>
<dbReference type="PANTHER" id="PTHR24388">
    <property type="entry name" value="ZINC FINGER PROTEIN"/>
    <property type="match status" value="1"/>
</dbReference>
<dbReference type="FunFam" id="3.30.160.60:FF:000693">
    <property type="entry name" value="Snail family zinc finger 1a"/>
    <property type="match status" value="1"/>
</dbReference>
<comment type="similarity">
    <text evidence="8">Belongs to the snail C2H2-type zinc-finger protein family.</text>
</comment>
<dbReference type="EnsemblMetazoa" id="XM_022794311">
    <property type="protein sequence ID" value="XP_022650046"/>
    <property type="gene ID" value="LOC111245666"/>
</dbReference>
<feature type="region of interest" description="Disordered" evidence="10">
    <location>
        <begin position="71"/>
        <end position="106"/>
    </location>
</feature>
<feature type="compositionally biased region" description="Polar residues" evidence="10">
    <location>
        <begin position="190"/>
        <end position="202"/>
    </location>
</feature>
<dbReference type="KEGG" id="vde:111245666"/>
<dbReference type="GO" id="GO:0008270">
    <property type="term" value="F:zinc ion binding"/>
    <property type="evidence" value="ECO:0007669"/>
    <property type="project" value="UniProtKB-KW"/>
</dbReference>
<evidence type="ECO:0000256" key="1">
    <source>
        <dbReference type="ARBA" id="ARBA00004123"/>
    </source>
</evidence>
<name>A0A7M7JNL9_VARDE</name>
<feature type="domain" description="C2H2-type" evidence="11">
    <location>
        <begin position="293"/>
        <end position="320"/>
    </location>
</feature>
<feature type="compositionally biased region" description="Polar residues" evidence="10">
    <location>
        <begin position="75"/>
        <end position="88"/>
    </location>
</feature>
<evidence type="ECO:0000256" key="3">
    <source>
        <dbReference type="ARBA" id="ARBA00022737"/>
    </source>
</evidence>
<evidence type="ECO:0000256" key="4">
    <source>
        <dbReference type="ARBA" id="ARBA00022771"/>
    </source>
</evidence>